<feature type="transmembrane region" description="Helical" evidence="5">
    <location>
        <begin position="118"/>
        <end position="139"/>
    </location>
</feature>
<gene>
    <name evidence="7" type="ORF">GCM10009839_50830</name>
</gene>
<dbReference type="Proteomes" id="UP001500751">
    <property type="component" value="Unassembled WGS sequence"/>
</dbReference>
<feature type="transmembrane region" description="Helical" evidence="5">
    <location>
        <begin position="25"/>
        <end position="50"/>
    </location>
</feature>
<dbReference type="SUPFAM" id="SSF103473">
    <property type="entry name" value="MFS general substrate transporter"/>
    <property type="match status" value="1"/>
</dbReference>
<evidence type="ECO:0000259" key="6">
    <source>
        <dbReference type="PROSITE" id="PS50850"/>
    </source>
</evidence>
<dbReference type="Gene3D" id="1.20.1250.20">
    <property type="entry name" value="MFS general substrate transporter like domains"/>
    <property type="match status" value="1"/>
</dbReference>
<accession>A0ABP5G8K7</accession>
<dbReference type="EMBL" id="BAAAQN010000032">
    <property type="protein sequence ID" value="GAA2042058.1"/>
    <property type="molecule type" value="Genomic_DNA"/>
</dbReference>
<evidence type="ECO:0000313" key="7">
    <source>
        <dbReference type="EMBL" id="GAA2042058.1"/>
    </source>
</evidence>
<comment type="caution">
    <text evidence="7">The sequence shown here is derived from an EMBL/GenBank/DDBJ whole genome shotgun (WGS) entry which is preliminary data.</text>
</comment>
<feature type="transmembrane region" description="Helical" evidence="5">
    <location>
        <begin position="272"/>
        <end position="291"/>
    </location>
</feature>
<feature type="transmembrane region" description="Helical" evidence="5">
    <location>
        <begin position="343"/>
        <end position="363"/>
    </location>
</feature>
<keyword evidence="3 5" id="KW-1133">Transmembrane helix</keyword>
<evidence type="ECO:0000256" key="5">
    <source>
        <dbReference type="SAM" id="Phobius"/>
    </source>
</evidence>
<feature type="transmembrane region" description="Helical" evidence="5">
    <location>
        <begin position="369"/>
        <end position="393"/>
    </location>
</feature>
<dbReference type="PANTHER" id="PTHR23501:SF154">
    <property type="entry name" value="MULTIDRUG-EFFLUX TRANSPORTER RV1634-RELATED"/>
    <property type="match status" value="1"/>
</dbReference>
<evidence type="ECO:0000256" key="1">
    <source>
        <dbReference type="ARBA" id="ARBA00004651"/>
    </source>
</evidence>
<reference evidence="8" key="1">
    <citation type="journal article" date="2019" name="Int. J. Syst. Evol. Microbiol.">
        <title>The Global Catalogue of Microorganisms (GCM) 10K type strain sequencing project: providing services to taxonomists for standard genome sequencing and annotation.</title>
        <authorList>
            <consortium name="The Broad Institute Genomics Platform"/>
            <consortium name="The Broad Institute Genome Sequencing Center for Infectious Disease"/>
            <person name="Wu L."/>
            <person name="Ma J."/>
        </authorList>
    </citation>
    <scope>NUCLEOTIDE SEQUENCE [LARGE SCALE GENOMIC DNA]</scope>
    <source>
        <strain evidence="8">JCM 16014</strain>
    </source>
</reference>
<feature type="transmembrane region" description="Helical" evidence="5">
    <location>
        <begin position="440"/>
        <end position="459"/>
    </location>
</feature>
<dbReference type="InterPro" id="IPR020846">
    <property type="entry name" value="MFS_dom"/>
</dbReference>
<dbReference type="InterPro" id="IPR011701">
    <property type="entry name" value="MFS"/>
</dbReference>
<organism evidence="7 8">
    <name type="scientific">Catenulispora yoronensis</name>
    <dbReference type="NCBI Taxonomy" id="450799"/>
    <lineage>
        <taxon>Bacteria</taxon>
        <taxon>Bacillati</taxon>
        <taxon>Actinomycetota</taxon>
        <taxon>Actinomycetes</taxon>
        <taxon>Catenulisporales</taxon>
        <taxon>Catenulisporaceae</taxon>
        <taxon>Catenulispora</taxon>
    </lineage>
</organism>
<feature type="transmembrane region" description="Helical" evidence="5">
    <location>
        <begin position="151"/>
        <end position="173"/>
    </location>
</feature>
<feature type="transmembrane region" description="Helical" evidence="5">
    <location>
        <begin position="245"/>
        <end position="265"/>
    </location>
</feature>
<protein>
    <submittedName>
        <fullName evidence="7">MFS transporter</fullName>
    </submittedName>
</protein>
<sequence>MSAAVSQADAGLPVPAPESLLSPRYLALTLGIVSSVLLTAFEMLAVYAALPVAVDAVHGTAALPFCFSAFTTAGLVGMVVSGVRSDTAGPALPFLGGTTVFGIGLLVAGTAGTMAQLVAGRAIQGFGSGLVLVALYVIVGRAYPERLRAAAFAMMASLWVLPSVVGPVVAGILTERASWRWVFLGAALLVPLPVALMAGPVRRLTGSVAGPRDREVGARRLVWFAVLAAAGAGLVQYAGQRLDPLGLVVAVAGVMLLIPSVPKLLPKGTLRIARGLPAVIVLHGLIGGAYFGAESYVTAMLEDERGLSPTVAGLTMVGVTFSWTVMSQATAREWLPWSRAGMMRVGPFVVVTAIAVVASAVLLPEPAAVVTAGFLVGGFGMGMVFPTLNLLLLHYSPPESQGSSSSAMQICDSLGAIALTGGSGMVFHALHHAGRGNQGLYLLVFAMMAVAAVATAVIAPRVGAQVLSA</sequence>
<dbReference type="PANTHER" id="PTHR23501">
    <property type="entry name" value="MAJOR FACILITATOR SUPERFAMILY"/>
    <property type="match status" value="1"/>
</dbReference>
<feature type="transmembrane region" description="Helical" evidence="5">
    <location>
        <begin position="414"/>
        <end position="434"/>
    </location>
</feature>
<evidence type="ECO:0000256" key="4">
    <source>
        <dbReference type="ARBA" id="ARBA00023136"/>
    </source>
</evidence>
<dbReference type="PROSITE" id="PS50850">
    <property type="entry name" value="MFS"/>
    <property type="match status" value="1"/>
</dbReference>
<proteinExistence type="predicted"/>
<keyword evidence="8" id="KW-1185">Reference proteome</keyword>
<keyword evidence="4 5" id="KW-0472">Membrane</keyword>
<feature type="transmembrane region" description="Helical" evidence="5">
    <location>
        <begin position="92"/>
        <end position="112"/>
    </location>
</feature>
<keyword evidence="2 5" id="KW-0812">Transmembrane</keyword>
<dbReference type="InterPro" id="IPR036259">
    <property type="entry name" value="MFS_trans_sf"/>
</dbReference>
<feature type="transmembrane region" description="Helical" evidence="5">
    <location>
        <begin position="62"/>
        <end position="80"/>
    </location>
</feature>
<evidence type="ECO:0000256" key="3">
    <source>
        <dbReference type="ARBA" id="ARBA00022989"/>
    </source>
</evidence>
<name>A0ABP5G8K7_9ACTN</name>
<dbReference type="RefSeq" id="WP_344668162.1">
    <property type="nucleotide sequence ID" value="NZ_BAAAQN010000032.1"/>
</dbReference>
<feature type="transmembrane region" description="Helical" evidence="5">
    <location>
        <begin position="179"/>
        <end position="201"/>
    </location>
</feature>
<feature type="transmembrane region" description="Helical" evidence="5">
    <location>
        <begin position="221"/>
        <end position="239"/>
    </location>
</feature>
<dbReference type="Pfam" id="PF07690">
    <property type="entry name" value="MFS_1"/>
    <property type="match status" value="1"/>
</dbReference>
<feature type="transmembrane region" description="Helical" evidence="5">
    <location>
        <begin position="311"/>
        <end position="331"/>
    </location>
</feature>
<evidence type="ECO:0000313" key="8">
    <source>
        <dbReference type="Proteomes" id="UP001500751"/>
    </source>
</evidence>
<evidence type="ECO:0000256" key="2">
    <source>
        <dbReference type="ARBA" id="ARBA00022692"/>
    </source>
</evidence>
<feature type="domain" description="Major facilitator superfamily (MFS) profile" evidence="6">
    <location>
        <begin position="28"/>
        <end position="463"/>
    </location>
</feature>
<comment type="subcellular location">
    <subcellularLocation>
        <location evidence="1">Cell membrane</location>
        <topology evidence="1">Multi-pass membrane protein</topology>
    </subcellularLocation>
</comment>